<accession>A0A6L9G634</accession>
<name>A0A6L9G634_9MICC</name>
<comment type="caution">
    <text evidence="3">The sequence shown here is derived from an EMBL/GenBank/DDBJ whole genome shotgun (WGS) entry which is preliminary data.</text>
</comment>
<evidence type="ECO:0000313" key="3">
    <source>
        <dbReference type="EMBL" id="NAZ16688.1"/>
    </source>
</evidence>
<evidence type="ECO:0000313" key="4">
    <source>
        <dbReference type="Proteomes" id="UP000477543"/>
    </source>
</evidence>
<dbReference type="Proteomes" id="UP000477543">
    <property type="component" value="Unassembled WGS sequence"/>
</dbReference>
<feature type="transmembrane region" description="Helical" evidence="2">
    <location>
        <begin position="83"/>
        <end position="103"/>
    </location>
</feature>
<feature type="transmembrane region" description="Helical" evidence="2">
    <location>
        <begin position="188"/>
        <end position="212"/>
    </location>
</feature>
<feature type="compositionally biased region" description="Polar residues" evidence="1">
    <location>
        <begin position="27"/>
        <end position="51"/>
    </location>
</feature>
<organism evidence="3 4">
    <name type="scientific">Glutamicibacter soli</name>
    <dbReference type="NCBI Taxonomy" id="453836"/>
    <lineage>
        <taxon>Bacteria</taxon>
        <taxon>Bacillati</taxon>
        <taxon>Actinomycetota</taxon>
        <taxon>Actinomycetes</taxon>
        <taxon>Micrococcales</taxon>
        <taxon>Micrococcaceae</taxon>
        <taxon>Glutamicibacter</taxon>
    </lineage>
</organism>
<gene>
    <name evidence="3" type="ORF">GT020_11535</name>
</gene>
<evidence type="ECO:0000256" key="2">
    <source>
        <dbReference type="SAM" id="Phobius"/>
    </source>
</evidence>
<keyword evidence="2" id="KW-0472">Membrane</keyword>
<dbReference type="RefSeq" id="WP_202605572.1">
    <property type="nucleotide sequence ID" value="NZ_WYDN01000009.1"/>
</dbReference>
<keyword evidence="2" id="KW-0812">Transmembrane</keyword>
<keyword evidence="2" id="KW-1133">Transmembrane helix</keyword>
<feature type="transmembrane region" description="Helical" evidence="2">
    <location>
        <begin position="156"/>
        <end position="179"/>
    </location>
</feature>
<dbReference type="AlphaFoldDB" id="A0A6L9G634"/>
<evidence type="ECO:0000256" key="1">
    <source>
        <dbReference type="SAM" id="MobiDB-lite"/>
    </source>
</evidence>
<feature type="region of interest" description="Disordered" evidence="1">
    <location>
        <begin position="1"/>
        <end position="74"/>
    </location>
</feature>
<feature type="compositionally biased region" description="Polar residues" evidence="1">
    <location>
        <begin position="1"/>
        <end position="10"/>
    </location>
</feature>
<protein>
    <submittedName>
        <fullName evidence="3">Uncharacterized protein</fullName>
    </submittedName>
</protein>
<feature type="compositionally biased region" description="Low complexity" evidence="1">
    <location>
        <begin position="15"/>
        <end position="26"/>
    </location>
</feature>
<feature type="transmembrane region" description="Helical" evidence="2">
    <location>
        <begin position="218"/>
        <end position="239"/>
    </location>
</feature>
<proteinExistence type="predicted"/>
<reference evidence="3 4" key="1">
    <citation type="submission" date="2020-01" db="EMBL/GenBank/DDBJ databases">
        <title>Glutamicibacter soli M275.</title>
        <authorList>
            <person name="Meng X."/>
        </authorList>
    </citation>
    <scope>NUCLEOTIDE SEQUENCE [LARGE SCALE GENOMIC DNA]</scope>
    <source>
        <strain evidence="3 4">M275</strain>
    </source>
</reference>
<sequence length="258" mass="28002">MSNYDPNQPGQPYDPNSGSNASSPNPYGQNPYGQNQSGGNPYGQNPYGQPQSPAPSFDPYGQQQQGGYTPVQPPAQRPKTLQWAFLLILLSGIVNAIATWFMFNSNMFANMITSQWSLLQEQMQNDLQANPQLADDPFLEQMLSSPEAFMTEFNSVMSGFMITSAVISIALYFLVGFFVGRGVSAMRIIATVLAVLSLLGLSMSIATVSMFGDAQAGLLNALIVLAVGLGVAGVVFSWLRPSSEYIVARRMSRRAGYR</sequence>
<dbReference type="EMBL" id="WYDN01000009">
    <property type="protein sequence ID" value="NAZ16688.1"/>
    <property type="molecule type" value="Genomic_DNA"/>
</dbReference>